<evidence type="ECO:0000313" key="2">
    <source>
        <dbReference type="Proteomes" id="UP000007947"/>
    </source>
</evidence>
<dbReference type="AlphaFoldDB" id="F5XGK1"/>
<sequence>MAVVPAASVTEDRATSPTLDEFRAQLLAYAGMRPGH</sequence>
<proteinExistence type="predicted"/>
<organism evidence="1 2">
    <name type="scientific">Microlunatus phosphovorus (strain ATCC 700054 / DSM 10555 / JCM 9379 / NBRC 101784 / NCIMB 13414 / VKM Ac-1990 / NM-1)</name>
    <dbReference type="NCBI Taxonomy" id="1032480"/>
    <lineage>
        <taxon>Bacteria</taxon>
        <taxon>Bacillati</taxon>
        <taxon>Actinomycetota</taxon>
        <taxon>Actinomycetes</taxon>
        <taxon>Propionibacteriales</taxon>
        <taxon>Propionibacteriaceae</taxon>
        <taxon>Microlunatus</taxon>
    </lineage>
</organism>
<name>F5XGK1_MICPN</name>
<dbReference type="Gene3D" id="3.30.70.2450">
    <property type="match status" value="1"/>
</dbReference>
<dbReference type="Proteomes" id="UP000007947">
    <property type="component" value="Chromosome"/>
</dbReference>
<dbReference type="KEGG" id="mph:MLP_00940"/>
<evidence type="ECO:0000313" key="1">
    <source>
        <dbReference type="EMBL" id="BAK33108.1"/>
    </source>
</evidence>
<reference evidence="1 2" key="1">
    <citation type="submission" date="2011-05" db="EMBL/GenBank/DDBJ databases">
        <title>Whole genome sequence of Microlunatus phosphovorus NM-1.</title>
        <authorList>
            <person name="Hosoyama A."/>
            <person name="Sasaki K."/>
            <person name="Harada T."/>
            <person name="Igarashi R."/>
            <person name="Kawakoshi A."/>
            <person name="Sasagawa M."/>
            <person name="Fukada J."/>
            <person name="Nakamura S."/>
            <person name="Katano Y."/>
            <person name="Hanada S."/>
            <person name="Kamagata Y."/>
            <person name="Nakamura N."/>
            <person name="Yamazaki S."/>
            <person name="Fujita N."/>
        </authorList>
    </citation>
    <scope>NUCLEOTIDE SEQUENCE [LARGE SCALE GENOMIC DNA]</scope>
    <source>
        <strain evidence="2">ATCC 700054 / DSM 10555 / JCM 9379 / NBRC 101784 / NCIMB 13414 / VKM Ac-1990 / NM-1</strain>
    </source>
</reference>
<dbReference type="STRING" id="1032480.MLP_00940"/>
<dbReference type="EMBL" id="AP012204">
    <property type="protein sequence ID" value="BAK33108.1"/>
    <property type="molecule type" value="Genomic_DNA"/>
</dbReference>
<keyword evidence="2" id="KW-1185">Reference proteome</keyword>
<protein>
    <submittedName>
        <fullName evidence="1">Uncharacterized protein</fullName>
    </submittedName>
</protein>
<accession>F5XGK1</accession>
<gene>
    <name evidence="1" type="ordered locus">MLP_00940</name>
</gene>
<dbReference type="HOGENOM" id="CLU_3357102_0_0_11"/>